<feature type="domain" description="FecR protein" evidence="2">
    <location>
        <begin position="62"/>
        <end position="165"/>
    </location>
</feature>
<dbReference type="EMBL" id="MNUO01000115">
    <property type="protein sequence ID" value="OIN96035.1"/>
    <property type="molecule type" value="Genomic_DNA"/>
</dbReference>
<dbReference type="AlphaFoldDB" id="A0A1J4S9E6"/>
<name>A0A1J4S9E6_9BACT</name>
<comment type="caution">
    <text evidence="3">The sequence shown here is derived from an EMBL/GenBank/DDBJ whole genome shotgun (WGS) entry which is preliminary data.</text>
</comment>
<organism evidence="3 4">
    <name type="scientific">Candidatus Desantisbacteria bacterium CG1_02_38_46</name>
    <dbReference type="NCBI Taxonomy" id="1817893"/>
    <lineage>
        <taxon>Bacteria</taxon>
        <taxon>Candidatus Desantisiibacteriota</taxon>
    </lineage>
</organism>
<dbReference type="Pfam" id="PF04773">
    <property type="entry name" value="FecR"/>
    <property type="match status" value="1"/>
</dbReference>
<feature type="region of interest" description="Disordered" evidence="1">
    <location>
        <begin position="244"/>
        <end position="269"/>
    </location>
</feature>
<gene>
    <name evidence="3" type="ORF">AUJ66_07530</name>
</gene>
<dbReference type="PANTHER" id="PTHR38731:SF1">
    <property type="entry name" value="FECR PROTEIN DOMAIN-CONTAINING PROTEIN"/>
    <property type="match status" value="1"/>
</dbReference>
<dbReference type="STRING" id="1817893.AUJ66_07530"/>
<evidence type="ECO:0000313" key="3">
    <source>
        <dbReference type="EMBL" id="OIN96035.1"/>
    </source>
</evidence>
<dbReference type="Proteomes" id="UP000182278">
    <property type="component" value="Unassembled WGS sequence"/>
</dbReference>
<proteinExistence type="predicted"/>
<dbReference type="Gene3D" id="2.60.120.1440">
    <property type="match status" value="1"/>
</dbReference>
<evidence type="ECO:0000259" key="2">
    <source>
        <dbReference type="Pfam" id="PF04773"/>
    </source>
</evidence>
<dbReference type="InterPro" id="IPR006860">
    <property type="entry name" value="FecR"/>
</dbReference>
<sequence>MKKIVIFVLCGIILSAFSVISLGKEQILVGSFTTVKGKVTVQRGGEEKWEKADVDMPVYPGDKVKTEAKSEAELILDDGSMLRIEEKTLIEIVDSKIEEGTEEGKKSFLINLGLGKVLNNLKKLIHKESRYNIKTQTAVAGVRGTEFSVESQKDKTEVAVFEGEVDVSAPIISGQSVRVSQDQQTLVEKGKAPLTPQALSKKSRLYRENIVAKFRQRVEQNRLRLEEIRNRRQVKIEAMKKKVEDFKKRTQEKIQQQKEKKEEKLPTVK</sequence>
<protein>
    <recommendedName>
        <fullName evidence="2">FecR protein domain-containing protein</fullName>
    </recommendedName>
</protein>
<accession>A0A1J4S9E6</accession>
<reference evidence="3 4" key="1">
    <citation type="journal article" date="2016" name="Environ. Microbiol.">
        <title>Genomic resolution of a cold subsurface aquifer community provides metabolic insights for novel microbes adapted to high CO concentrations.</title>
        <authorList>
            <person name="Probst A.J."/>
            <person name="Castelle C.J."/>
            <person name="Singh A."/>
            <person name="Brown C.T."/>
            <person name="Anantharaman K."/>
            <person name="Sharon I."/>
            <person name="Hug L.A."/>
            <person name="Burstein D."/>
            <person name="Emerson J.B."/>
            <person name="Thomas B.C."/>
            <person name="Banfield J.F."/>
        </authorList>
    </citation>
    <scope>NUCLEOTIDE SEQUENCE [LARGE SCALE GENOMIC DNA]</scope>
    <source>
        <strain evidence="3">CG1_02_38_46</strain>
    </source>
</reference>
<dbReference type="PANTHER" id="PTHR38731">
    <property type="entry name" value="LIPL45-RELATED LIPOPROTEIN-RELATED"/>
    <property type="match status" value="1"/>
</dbReference>
<evidence type="ECO:0000313" key="4">
    <source>
        <dbReference type="Proteomes" id="UP000182278"/>
    </source>
</evidence>
<evidence type="ECO:0000256" key="1">
    <source>
        <dbReference type="SAM" id="MobiDB-lite"/>
    </source>
</evidence>